<evidence type="ECO:0000313" key="12">
    <source>
        <dbReference type="EMBL" id="KDO23861.1"/>
    </source>
</evidence>
<dbReference type="PRINTS" id="PR00116">
    <property type="entry name" value="ARGINASE"/>
</dbReference>
<comment type="catalytic activity">
    <reaction evidence="8 11">
        <text>L-arginine + H2O = urea + L-ornithine</text>
        <dbReference type="Rhea" id="RHEA:20569"/>
        <dbReference type="ChEBI" id="CHEBI:15377"/>
        <dbReference type="ChEBI" id="CHEBI:16199"/>
        <dbReference type="ChEBI" id="CHEBI:32682"/>
        <dbReference type="ChEBI" id="CHEBI:46911"/>
        <dbReference type="EC" id="3.5.3.1"/>
    </reaction>
</comment>
<dbReference type="VEuPathDB" id="FungiDB:SPRG_11292"/>
<dbReference type="Pfam" id="PF00491">
    <property type="entry name" value="Arginase"/>
    <property type="match status" value="1"/>
</dbReference>
<dbReference type="GO" id="GO:0000050">
    <property type="term" value="P:urea cycle"/>
    <property type="evidence" value="ECO:0007669"/>
    <property type="project" value="UniProtKB-UniPathway"/>
</dbReference>
<reference evidence="12 13" key="1">
    <citation type="journal article" date="2013" name="PLoS Genet.">
        <title>Distinctive expansion of potential virulence genes in the genome of the oomycete fish pathogen Saprolegnia parasitica.</title>
        <authorList>
            <person name="Jiang R.H."/>
            <person name="de Bruijn I."/>
            <person name="Haas B.J."/>
            <person name="Belmonte R."/>
            <person name="Lobach L."/>
            <person name="Christie J."/>
            <person name="van den Ackerveken G."/>
            <person name="Bottin A."/>
            <person name="Bulone V."/>
            <person name="Diaz-Moreno S.M."/>
            <person name="Dumas B."/>
            <person name="Fan L."/>
            <person name="Gaulin E."/>
            <person name="Govers F."/>
            <person name="Grenville-Briggs L.J."/>
            <person name="Horner N.R."/>
            <person name="Levin J.Z."/>
            <person name="Mammella M."/>
            <person name="Meijer H.J."/>
            <person name="Morris P."/>
            <person name="Nusbaum C."/>
            <person name="Oome S."/>
            <person name="Phillips A.J."/>
            <person name="van Rooyen D."/>
            <person name="Rzeszutek E."/>
            <person name="Saraiva M."/>
            <person name="Secombes C.J."/>
            <person name="Seidl M.F."/>
            <person name="Snel B."/>
            <person name="Stassen J.H."/>
            <person name="Sykes S."/>
            <person name="Tripathy S."/>
            <person name="van den Berg H."/>
            <person name="Vega-Arreguin J.C."/>
            <person name="Wawra S."/>
            <person name="Young S.K."/>
            <person name="Zeng Q."/>
            <person name="Dieguez-Uribeondo J."/>
            <person name="Russ C."/>
            <person name="Tyler B.M."/>
            <person name="van West P."/>
        </authorList>
    </citation>
    <scope>NUCLEOTIDE SEQUENCE [LARGE SCALE GENOMIC DNA]</scope>
    <source>
        <strain evidence="12 13">CBS 223.65</strain>
    </source>
</reference>
<keyword evidence="6 10" id="KW-0378">Hydrolase</keyword>
<dbReference type="InterPro" id="IPR020855">
    <property type="entry name" value="Ureohydrolase_Mn_BS"/>
</dbReference>
<protein>
    <recommendedName>
        <fullName evidence="3 11">Arginase</fullName>
        <ecNumber evidence="2 11">3.5.3.1</ecNumber>
    </recommendedName>
</protein>
<evidence type="ECO:0000313" key="13">
    <source>
        <dbReference type="Proteomes" id="UP000030745"/>
    </source>
</evidence>
<dbReference type="RefSeq" id="XP_012205493.1">
    <property type="nucleotide sequence ID" value="XM_012350103.1"/>
</dbReference>
<dbReference type="Gene3D" id="3.40.800.10">
    <property type="entry name" value="Ureohydrolase domain"/>
    <property type="match status" value="1"/>
</dbReference>
<gene>
    <name evidence="12" type="ORF">SPRG_11292</name>
</gene>
<dbReference type="InterPro" id="IPR006035">
    <property type="entry name" value="Ureohydrolase"/>
</dbReference>
<evidence type="ECO:0000256" key="9">
    <source>
        <dbReference type="PROSITE-ProRule" id="PRU00742"/>
    </source>
</evidence>
<dbReference type="PANTHER" id="PTHR43782:SF3">
    <property type="entry name" value="ARGINASE"/>
    <property type="match status" value="1"/>
</dbReference>
<dbReference type="PROSITE" id="PS01053">
    <property type="entry name" value="ARGINASE_1"/>
    <property type="match status" value="1"/>
</dbReference>
<dbReference type="EC" id="3.5.3.1" evidence="2 11"/>
<comment type="similarity">
    <text evidence="9 10">Belongs to the arginase family.</text>
</comment>
<proteinExistence type="inferred from homology"/>
<evidence type="ECO:0000256" key="10">
    <source>
        <dbReference type="RuleBase" id="RU003684"/>
    </source>
</evidence>
<evidence type="ECO:0000256" key="3">
    <source>
        <dbReference type="ARBA" id="ARBA00018123"/>
    </source>
</evidence>
<dbReference type="PROSITE" id="PS51409">
    <property type="entry name" value="ARGINASE_2"/>
    <property type="match status" value="1"/>
</dbReference>
<evidence type="ECO:0000256" key="11">
    <source>
        <dbReference type="RuleBase" id="RU361159"/>
    </source>
</evidence>
<evidence type="ECO:0000256" key="8">
    <source>
        <dbReference type="ARBA" id="ARBA00047391"/>
    </source>
</evidence>
<evidence type="ECO:0000256" key="2">
    <source>
        <dbReference type="ARBA" id="ARBA00012168"/>
    </source>
</evidence>
<dbReference type="InterPro" id="IPR014033">
    <property type="entry name" value="Arginase"/>
</dbReference>
<dbReference type="STRING" id="695850.A0A067CBF2"/>
<keyword evidence="5 11" id="KW-0479">Metal-binding</keyword>
<keyword evidence="4 11" id="KW-0056">Arginine metabolism</keyword>
<accession>A0A067CBF2</accession>
<organism evidence="12 13">
    <name type="scientific">Saprolegnia parasitica (strain CBS 223.65)</name>
    <dbReference type="NCBI Taxonomy" id="695850"/>
    <lineage>
        <taxon>Eukaryota</taxon>
        <taxon>Sar</taxon>
        <taxon>Stramenopiles</taxon>
        <taxon>Oomycota</taxon>
        <taxon>Saprolegniomycetes</taxon>
        <taxon>Saprolegniales</taxon>
        <taxon>Saprolegniaceae</taxon>
        <taxon>Saprolegnia</taxon>
    </lineage>
</organism>
<dbReference type="CDD" id="cd09989">
    <property type="entry name" value="Arginase"/>
    <property type="match status" value="1"/>
</dbReference>
<dbReference type="OrthoDB" id="9992747at2759"/>
<keyword evidence="7 11" id="KW-0464">Manganese</keyword>
<dbReference type="InterPro" id="IPR023696">
    <property type="entry name" value="Ureohydrolase_dom_sf"/>
</dbReference>
<dbReference type="PANTHER" id="PTHR43782">
    <property type="entry name" value="ARGINASE"/>
    <property type="match status" value="1"/>
</dbReference>
<dbReference type="AlphaFoldDB" id="A0A067CBF2"/>
<sequence length="355" mass="38020">MSSVSHLATRLARPLSRGIFSTSHVAAEVVSRHHPTPVTNPHVATPQTVSVIGVPMTHGQPLLGADFGPDMLRNAGLHKVITELGWCVEENGNLNIKPPTASDPVMDPKYGQAKRSFAVGNGLKQLADVYEEKAKQGKFTLVLGGDHTIGAGSLAGLLRAHPDAGIIWVDAHADINTPKTSDSGNMHGMPISFLMQNLVDASKVPGFEWLANGPVLKPEQLVYIALRDVDQGEKRILKDLGIKAFCMQSVDRYGIGKTMEMALDHLCGEKERPLHMSYDIDAVDPVDAPSTGTRVRGGLTWREANYVAEAVAETNLLVGLDMVEVNPSLAPGKGADLTVDMALLLIGSALGRRIL</sequence>
<dbReference type="EMBL" id="KK583249">
    <property type="protein sequence ID" value="KDO23861.1"/>
    <property type="molecule type" value="Genomic_DNA"/>
</dbReference>
<evidence type="ECO:0000256" key="5">
    <source>
        <dbReference type="ARBA" id="ARBA00022723"/>
    </source>
</evidence>
<dbReference type="GeneID" id="24133340"/>
<evidence type="ECO:0000256" key="4">
    <source>
        <dbReference type="ARBA" id="ARBA00022503"/>
    </source>
</evidence>
<comment type="pathway">
    <text evidence="1">Nitrogen metabolism; urea cycle; L-ornithine and urea from L-arginine: step 1/1.</text>
</comment>
<name>A0A067CBF2_SAPPC</name>
<dbReference type="NCBIfam" id="TIGR01229">
    <property type="entry name" value="rocF_arginase"/>
    <property type="match status" value="1"/>
</dbReference>
<dbReference type="KEGG" id="spar:SPRG_11292"/>
<evidence type="ECO:0000256" key="6">
    <source>
        <dbReference type="ARBA" id="ARBA00022801"/>
    </source>
</evidence>
<dbReference type="OMA" id="YKEFRYA"/>
<keyword evidence="13" id="KW-1185">Reference proteome</keyword>
<dbReference type="GO" id="GO:0004053">
    <property type="term" value="F:arginase activity"/>
    <property type="evidence" value="ECO:0007669"/>
    <property type="project" value="UniProtKB-EC"/>
</dbReference>
<dbReference type="FunFam" id="3.40.800.10:FF:000012">
    <property type="entry name" value="Arginase"/>
    <property type="match status" value="1"/>
</dbReference>
<dbReference type="SUPFAM" id="SSF52768">
    <property type="entry name" value="Arginase/deacetylase"/>
    <property type="match status" value="1"/>
</dbReference>
<dbReference type="UniPathway" id="UPA00158">
    <property type="reaction ID" value="UER00270"/>
</dbReference>
<dbReference type="GO" id="GO:0030145">
    <property type="term" value="F:manganese ion binding"/>
    <property type="evidence" value="ECO:0007669"/>
    <property type="project" value="TreeGrafter"/>
</dbReference>
<dbReference type="Proteomes" id="UP000030745">
    <property type="component" value="Unassembled WGS sequence"/>
</dbReference>
<dbReference type="GO" id="GO:0005634">
    <property type="term" value="C:nucleus"/>
    <property type="evidence" value="ECO:0007669"/>
    <property type="project" value="TreeGrafter"/>
</dbReference>
<evidence type="ECO:0000256" key="7">
    <source>
        <dbReference type="ARBA" id="ARBA00023211"/>
    </source>
</evidence>
<dbReference type="GO" id="GO:0005829">
    <property type="term" value="C:cytosol"/>
    <property type="evidence" value="ECO:0007669"/>
    <property type="project" value="TreeGrafter"/>
</dbReference>
<comment type="cofactor">
    <cofactor evidence="11">
        <name>Mn(2+)</name>
        <dbReference type="ChEBI" id="CHEBI:29035"/>
    </cofactor>
    <text evidence="11">Binds 2 manganese ions per subunit.</text>
</comment>
<dbReference type="GO" id="GO:0006525">
    <property type="term" value="P:arginine metabolic process"/>
    <property type="evidence" value="ECO:0007669"/>
    <property type="project" value="UniProtKB-KW"/>
</dbReference>
<evidence type="ECO:0000256" key="1">
    <source>
        <dbReference type="ARBA" id="ARBA00005098"/>
    </source>
</evidence>